<dbReference type="AlphaFoldDB" id="A0A7W7FRY6"/>
<evidence type="ECO:0000256" key="1">
    <source>
        <dbReference type="ARBA" id="ARBA00006034"/>
    </source>
</evidence>
<accession>A0A7W7FRY6</accession>
<dbReference type="InterPro" id="IPR030903">
    <property type="entry name" value="CDPS"/>
</dbReference>
<sequence>MYVVSPLVESCPASVIEAEHACVGISPFNGYFTPERINELAAWAVRTFPSCHFFVPDGPSVHTLEALGYSPSKARSKARRQGCYVYNKIHKALSELGVPDPGALILDSAALEHNPDYQRLLAHGEQLYRVDEEFRAACLRASHWVLDRKLPDGQRPSPEQLAKAVRYFLAELPLFADTTGIVGRRASVFVYHQRVAFLERFYRRELSWKPAAGQGFLVVTPVGELVSATAS</sequence>
<comment type="similarity">
    <text evidence="1">Belongs to the CDPS family.</text>
</comment>
<evidence type="ECO:0000313" key="4">
    <source>
        <dbReference type="EMBL" id="MBB4675592.1"/>
    </source>
</evidence>
<keyword evidence="4" id="KW-0012">Acyltransferase</keyword>
<dbReference type="InterPro" id="IPR038622">
    <property type="entry name" value="CDPS_sf"/>
</dbReference>
<reference evidence="4 5" key="1">
    <citation type="submission" date="2020-08" db="EMBL/GenBank/DDBJ databases">
        <title>Sequencing the genomes of 1000 actinobacteria strains.</title>
        <authorList>
            <person name="Klenk H.-P."/>
        </authorList>
    </citation>
    <scope>NUCLEOTIDE SEQUENCE [LARGE SCALE GENOMIC DNA]</scope>
    <source>
        <strain evidence="4 5">DSM 44230</strain>
    </source>
</reference>
<evidence type="ECO:0000256" key="3">
    <source>
        <dbReference type="ARBA" id="ARBA00030771"/>
    </source>
</evidence>
<name>A0A7W7FRY6_9PSEU</name>
<keyword evidence="2 4" id="KW-0808">Transferase</keyword>
<dbReference type="NCBIfam" id="TIGR04539">
    <property type="entry name" value="tRNA_cyclodipep"/>
    <property type="match status" value="1"/>
</dbReference>
<proteinExistence type="inferred from homology"/>
<dbReference type="GO" id="GO:0016755">
    <property type="term" value="F:aminoacyltransferase activity"/>
    <property type="evidence" value="ECO:0007669"/>
    <property type="project" value="InterPro"/>
</dbReference>
<dbReference type="Pfam" id="PF16715">
    <property type="entry name" value="CDPS"/>
    <property type="match status" value="1"/>
</dbReference>
<dbReference type="EMBL" id="JACHMH010000001">
    <property type="protein sequence ID" value="MBB4675592.1"/>
    <property type="molecule type" value="Genomic_DNA"/>
</dbReference>
<dbReference type="Gene3D" id="3.40.50.11710">
    <property type="entry name" value="Cyclodipeptide synthase"/>
    <property type="match status" value="1"/>
</dbReference>
<comment type="caution">
    <text evidence="4">The sequence shown here is derived from an EMBL/GenBank/DDBJ whole genome shotgun (WGS) entry which is preliminary data.</text>
</comment>
<organism evidence="4 5">
    <name type="scientific">Crossiella cryophila</name>
    <dbReference type="NCBI Taxonomy" id="43355"/>
    <lineage>
        <taxon>Bacteria</taxon>
        <taxon>Bacillati</taxon>
        <taxon>Actinomycetota</taxon>
        <taxon>Actinomycetes</taxon>
        <taxon>Pseudonocardiales</taxon>
        <taxon>Pseudonocardiaceae</taxon>
        <taxon>Crossiella</taxon>
    </lineage>
</organism>
<protein>
    <recommendedName>
        <fullName evidence="3">Cyclodipeptide synthase</fullName>
    </recommendedName>
</protein>
<evidence type="ECO:0000256" key="2">
    <source>
        <dbReference type="ARBA" id="ARBA00022679"/>
    </source>
</evidence>
<gene>
    <name evidence="4" type="ORF">HNR67_001710</name>
</gene>
<dbReference type="Proteomes" id="UP000533598">
    <property type="component" value="Unassembled WGS sequence"/>
</dbReference>
<dbReference type="RefSeq" id="WP_185001546.1">
    <property type="nucleotide sequence ID" value="NZ_BAAAUI010000031.1"/>
</dbReference>
<keyword evidence="5" id="KW-1185">Reference proteome</keyword>
<evidence type="ECO:0000313" key="5">
    <source>
        <dbReference type="Proteomes" id="UP000533598"/>
    </source>
</evidence>